<comment type="cofactor">
    <cofactor evidence="2">
        <name>pyridoxal 5'-phosphate</name>
        <dbReference type="ChEBI" id="CHEBI:597326"/>
    </cofactor>
</comment>
<dbReference type="RefSeq" id="WP_148691186.1">
    <property type="nucleotide sequence ID" value="NZ_CP020477.1"/>
</dbReference>
<dbReference type="Pfam" id="PF00202">
    <property type="entry name" value="Aminotran_3"/>
    <property type="match status" value="1"/>
</dbReference>
<accession>A0A1W6JYR7</accession>
<dbReference type="PANTHER" id="PTHR43713">
    <property type="entry name" value="GLUTAMATE-1-SEMIALDEHYDE 2,1-AMINOMUTASE"/>
    <property type="match status" value="1"/>
</dbReference>
<dbReference type="InterPro" id="IPR005814">
    <property type="entry name" value="Aminotrans_3"/>
</dbReference>
<name>A0A1W6JYR7_9CREN</name>
<evidence type="ECO:0000256" key="1">
    <source>
        <dbReference type="ARBA" id="ARBA00001579"/>
    </source>
</evidence>
<dbReference type="SUPFAM" id="SSF53383">
    <property type="entry name" value="PLP-dependent transferases"/>
    <property type="match status" value="1"/>
</dbReference>
<evidence type="ECO:0000256" key="5">
    <source>
        <dbReference type="RuleBase" id="RU003560"/>
    </source>
</evidence>
<dbReference type="InterPro" id="IPR015424">
    <property type="entry name" value="PyrdxlP-dep_Trfase"/>
</dbReference>
<dbReference type="InterPro" id="IPR015421">
    <property type="entry name" value="PyrdxlP-dep_Trfase_major"/>
</dbReference>
<evidence type="ECO:0000313" key="6">
    <source>
        <dbReference type="EMBL" id="ARM75416.1"/>
    </source>
</evidence>
<dbReference type="EMBL" id="CP020477">
    <property type="protein sequence ID" value="ARM75416.1"/>
    <property type="molecule type" value="Genomic_DNA"/>
</dbReference>
<sequence>MLSDYKKLTLNSLTLYNIASRIMPYGVSSNYRYFEPYPLYLSRGKGSRVWDVDGNEYIDFNMAYGALGIGHSNPKLVKILKEKLENGTILGFEFADTLKLAKIIKSRFNVDMVRFSSTGTEATMHSIRIARAYTRKKKIIKFEGHYHGSHDQLLVNVSPEKNEVMKKSISSYGIPYDVVKNTLIAEWNNYESVEKLVKKEDVAAIIMEPIAMNMGLIKPDVSFLKGIFSLAKEYGFLIIFDEVKTGGKFYSGASGYYGLKPDLITLSKAIAGGLPLSVIAGKKEVMRVVGPNKTAHGGTFSANPLSVTASIVTLTQILTENSLYEAYKLNSMLSKGYQDFADDLDLDLTVSMWGTSGSIFFSKVLPKNYREFSEIDQRPWYKYFWLMLSNGIIPMADYDEQWTISTQHTKEDIMKHLEIAENILKKVKEEFKYR</sequence>
<keyword evidence="4" id="KW-0413">Isomerase</keyword>
<dbReference type="STRING" id="282676.B6F84_04815"/>
<dbReference type="InterPro" id="IPR015422">
    <property type="entry name" value="PyrdxlP-dep_Trfase_small"/>
</dbReference>
<dbReference type="PANTHER" id="PTHR43713:SF3">
    <property type="entry name" value="GLUTAMATE-1-SEMIALDEHYDE 2,1-AMINOMUTASE 1, CHLOROPLASTIC-RELATED"/>
    <property type="match status" value="1"/>
</dbReference>
<protein>
    <submittedName>
        <fullName evidence="6">Aspartate aminotransferase family protein</fullName>
    </submittedName>
</protein>
<keyword evidence="6" id="KW-0032">Aminotransferase</keyword>
<dbReference type="AlphaFoldDB" id="A0A1W6JYR7"/>
<dbReference type="GO" id="GO:0042286">
    <property type="term" value="F:glutamate-1-semialdehyde 2,1-aminomutase activity"/>
    <property type="evidence" value="ECO:0007669"/>
    <property type="project" value="UniProtKB-EC"/>
</dbReference>
<proteinExistence type="inferred from homology"/>
<dbReference type="KEGG" id="aman:B6F84_04815"/>
<comment type="similarity">
    <text evidence="5">Belongs to the class-III pyridoxal-phosphate-dependent aminotransferase family.</text>
</comment>
<evidence type="ECO:0000256" key="3">
    <source>
        <dbReference type="ARBA" id="ARBA00022898"/>
    </source>
</evidence>
<dbReference type="CDD" id="cd00610">
    <property type="entry name" value="OAT_like"/>
    <property type="match status" value="1"/>
</dbReference>
<organism evidence="6 7">
    <name type="scientific">Acidianus manzaensis</name>
    <dbReference type="NCBI Taxonomy" id="282676"/>
    <lineage>
        <taxon>Archaea</taxon>
        <taxon>Thermoproteota</taxon>
        <taxon>Thermoprotei</taxon>
        <taxon>Sulfolobales</taxon>
        <taxon>Sulfolobaceae</taxon>
        <taxon>Acidianus</taxon>
    </lineage>
</organism>
<comment type="catalytic activity">
    <reaction evidence="1">
        <text>(S)-4-amino-5-oxopentanoate = 5-aminolevulinate</text>
        <dbReference type="Rhea" id="RHEA:14265"/>
        <dbReference type="ChEBI" id="CHEBI:57501"/>
        <dbReference type="ChEBI" id="CHEBI:356416"/>
        <dbReference type="EC" id="5.4.3.8"/>
    </reaction>
</comment>
<reference evidence="6 7" key="1">
    <citation type="submission" date="2017-03" db="EMBL/GenBank/DDBJ databases">
        <title>Sulfur activation and transportation mechanism of thermophilic Archaea Acidianus manzaensis YN-25.</title>
        <authorList>
            <person name="Ma Y."/>
            <person name="Yang Y."/>
            <person name="Xia J."/>
        </authorList>
    </citation>
    <scope>NUCLEOTIDE SEQUENCE [LARGE SCALE GENOMIC DNA]</scope>
    <source>
        <strain evidence="6 7">YN-25</strain>
    </source>
</reference>
<evidence type="ECO:0000313" key="7">
    <source>
        <dbReference type="Proteomes" id="UP000193404"/>
    </source>
</evidence>
<dbReference type="Gene3D" id="3.40.640.10">
    <property type="entry name" value="Type I PLP-dependent aspartate aminotransferase-like (Major domain)"/>
    <property type="match status" value="1"/>
</dbReference>
<dbReference type="Gene3D" id="3.90.1150.10">
    <property type="entry name" value="Aspartate Aminotransferase, domain 1"/>
    <property type="match status" value="1"/>
</dbReference>
<dbReference type="OrthoDB" id="6524at2157"/>
<dbReference type="GeneID" id="41590217"/>
<keyword evidence="3 5" id="KW-0663">Pyridoxal phosphate</keyword>
<keyword evidence="6" id="KW-0808">Transferase</keyword>
<gene>
    <name evidence="6" type="ORF">B6F84_04815</name>
</gene>
<keyword evidence="7" id="KW-1185">Reference proteome</keyword>
<evidence type="ECO:0000256" key="4">
    <source>
        <dbReference type="ARBA" id="ARBA00023235"/>
    </source>
</evidence>
<dbReference type="Proteomes" id="UP000193404">
    <property type="component" value="Chromosome"/>
</dbReference>
<dbReference type="GO" id="GO:0008483">
    <property type="term" value="F:transaminase activity"/>
    <property type="evidence" value="ECO:0007669"/>
    <property type="project" value="UniProtKB-KW"/>
</dbReference>
<evidence type="ECO:0000256" key="2">
    <source>
        <dbReference type="ARBA" id="ARBA00001933"/>
    </source>
</evidence>
<dbReference type="GO" id="GO:0030170">
    <property type="term" value="F:pyridoxal phosphate binding"/>
    <property type="evidence" value="ECO:0007669"/>
    <property type="project" value="InterPro"/>
</dbReference>